<dbReference type="EMBL" id="JACSQW010000013">
    <property type="protein sequence ID" value="MBD7895242.1"/>
    <property type="molecule type" value="Genomic_DNA"/>
</dbReference>
<dbReference type="RefSeq" id="WP_191684578.1">
    <property type="nucleotide sequence ID" value="NZ_JACSQW010000013.1"/>
</dbReference>
<accession>A0ABR8PD86</accession>
<name>A0ABR8PD86_9LACO</name>
<evidence type="ECO:0000313" key="1">
    <source>
        <dbReference type="EMBL" id="MBD7895242.1"/>
    </source>
</evidence>
<sequence>MSKYNQLWQYIQDNYDEDFSLTFAEIGRIAGVPLDHSFLHYKKELSEYGFEVQKISMKYQQVNFHKI</sequence>
<dbReference type="Proteomes" id="UP000616837">
    <property type="component" value="Unassembled WGS sequence"/>
</dbReference>
<proteinExistence type="predicted"/>
<gene>
    <name evidence="1" type="ORF">H9564_05920</name>
</gene>
<keyword evidence="2" id="KW-1185">Reference proteome</keyword>
<organism evidence="1 2">
    <name type="scientific">Limosilactobacillus avistercoris</name>
    <dbReference type="NCBI Taxonomy" id="2762243"/>
    <lineage>
        <taxon>Bacteria</taxon>
        <taxon>Bacillati</taxon>
        <taxon>Bacillota</taxon>
        <taxon>Bacilli</taxon>
        <taxon>Lactobacillales</taxon>
        <taxon>Lactobacillaceae</taxon>
        <taxon>Limosilactobacillus</taxon>
    </lineage>
</organism>
<evidence type="ECO:0000313" key="2">
    <source>
        <dbReference type="Proteomes" id="UP000616837"/>
    </source>
</evidence>
<reference evidence="1 2" key="1">
    <citation type="submission" date="2020-08" db="EMBL/GenBank/DDBJ databases">
        <title>A Genomic Blueprint of the Chicken Gut Microbiome.</title>
        <authorList>
            <person name="Gilroy R."/>
            <person name="Ravi A."/>
            <person name="Getino M."/>
            <person name="Pursley I."/>
            <person name="Horton D.L."/>
            <person name="Alikhan N.-F."/>
            <person name="Baker D."/>
            <person name="Gharbi K."/>
            <person name="Hall N."/>
            <person name="Watson M."/>
            <person name="Adriaenssens E.M."/>
            <person name="Foster-Nyarko E."/>
            <person name="Jarju S."/>
            <person name="Secka A."/>
            <person name="Antonio M."/>
            <person name="Oren A."/>
            <person name="Chaudhuri R."/>
            <person name="La Ragione R.M."/>
            <person name="Hildebrand F."/>
            <person name="Pallen M.J."/>
        </authorList>
    </citation>
    <scope>NUCLEOTIDE SEQUENCE [LARGE SCALE GENOMIC DNA]</scope>
    <source>
        <strain evidence="1 2">Sa3CUN2</strain>
    </source>
</reference>
<protein>
    <submittedName>
        <fullName evidence="1">Uncharacterized protein</fullName>
    </submittedName>
</protein>
<comment type="caution">
    <text evidence="1">The sequence shown here is derived from an EMBL/GenBank/DDBJ whole genome shotgun (WGS) entry which is preliminary data.</text>
</comment>